<reference evidence="1" key="1">
    <citation type="journal article" date="2020" name="mSystems">
        <title>Genome- and Community-Level Interaction Insights into Carbon Utilization and Element Cycling Functions of Hydrothermarchaeota in Hydrothermal Sediment.</title>
        <authorList>
            <person name="Zhou Z."/>
            <person name="Liu Y."/>
            <person name="Xu W."/>
            <person name="Pan J."/>
            <person name="Luo Z.H."/>
            <person name="Li M."/>
        </authorList>
    </citation>
    <scope>NUCLEOTIDE SEQUENCE [LARGE SCALE GENOMIC DNA]</scope>
    <source>
        <strain evidence="1">SpSt-110</strain>
    </source>
</reference>
<accession>A0A7J3Y0M7</accession>
<evidence type="ECO:0000313" key="1">
    <source>
        <dbReference type="EMBL" id="HHP68467.1"/>
    </source>
</evidence>
<organism evidence="1">
    <name type="scientific">Thermogladius calderae</name>
    <dbReference type="NCBI Taxonomy" id="1200300"/>
    <lineage>
        <taxon>Archaea</taxon>
        <taxon>Thermoproteota</taxon>
        <taxon>Thermoprotei</taxon>
        <taxon>Desulfurococcales</taxon>
        <taxon>Desulfurococcaceae</taxon>
        <taxon>Thermogladius</taxon>
    </lineage>
</organism>
<proteinExistence type="predicted"/>
<dbReference type="AlphaFoldDB" id="A0A7J3Y0M7"/>
<protein>
    <submittedName>
        <fullName evidence="1">Uncharacterized protein</fullName>
    </submittedName>
</protein>
<dbReference type="EMBL" id="DRYK01000089">
    <property type="protein sequence ID" value="HHP68467.1"/>
    <property type="molecule type" value="Genomic_DNA"/>
</dbReference>
<gene>
    <name evidence="1" type="ORF">ENM60_06795</name>
</gene>
<comment type="caution">
    <text evidence="1">The sequence shown here is derived from an EMBL/GenBank/DDBJ whole genome shotgun (WGS) entry which is preliminary data.</text>
</comment>
<name>A0A7J3Y0M7_9CREN</name>
<sequence length="146" mass="15782">MISIGRRVFENVKSDMIVHYGKFNVRGLCVAETIVLVGSGSGDWIAGEDCVVVAEKGLVKLGRVDCVKTYLLGFNGRVIAGNISTQMGFIKKARIGYLKAGLALIGAETIVANAFISNAVFLDPHVWFKAKPTINVAEYKYPALES</sequence>